<dbReference type="InterPro" id="IPR017900">
    <property type="entry name" value="4Fe4S_Fe_S_CS"/>
</dbReference>
<evidence type="ECO:0000256" key="2">
    <source>
        <dbReference type="ARBA" id="ARBA00003584"/>
    </source>
</evidence>
<organism evidence="11 12">
    <name type="scientific">Sutterella megalosphaeroides</name>
    <dbReference type="NCBI Taxonomy" id="2494234"/>
    <lineage>
        <taxon>Bacteria</taxon>
        <taxon>Pseudomonadati</taxon>
        <taxon>Pseudomonadota</taxon>
        <taxon>Betaproteobacteria</taxon>
        <taxon>Burkholderiales</taxon>
        <taxon>Sutterellaceae</taxon>
        <taxon>Sutterella</taxon>
    </lineage>
</organism>
<keyword evidence="6" id="KW-0677">Repeat</keyword>
<dbReference type="KEGG" id="sutt:SUTMEG_08350"/>
<dbReference type="PANTHER" id="PTHR43177:SF5">
    <property type="entry name" value="ANAEROBIC DIMETHYL SULFOXIDE REDUCTASE CHAIN B-RELATED"/>
    <property type="match status" value="1"/>
</dbReference>
<evidence type="ECO:0000256" key="6">
    <source>
        <dbReference type="ARBA" id="ARBA00022737"/>
    </source>
</evidence>
<evidence type="ECO:0000259" key="10">
    <source>
        <dbReference type="PROSITE" id="PS51379"/>
    </source>
</evidence>
<dbReference type="Gene3D" id="3.30.70.20">
    <property type="match status" value="2"/>
</dbReference>
<dbReference type="Proteomes" id="UP000271003">
    <property type="component" value="Chromosome"/>
</dbReference>
<dbReference type="PROSITE" id="PS00198">
    <property type="entry name" value="4FE4S_FER_1"/>
    <property type="match status" value="1"/>
</dbReference>
<dbReference type="InterPro" id="IPR050954">
    <property type="entry name" value="ET_IronSulfur_Cluster-Binding"/>
</dbReference>
<keyword evidence="8" id="KW-0408">Iron</keyword>
<evidence type="ECO:0000256" key="8">
    <source>
        <dbReference type="ARBA" id="ARBA00023004"/>
    </source>
</evidence>
<dbReference type="AlphaFoldDB" id="A0A2Z6I9B5"/>
<name>A0A2Z6I9B5_9BURK</name>
<evidence type="ECO:0000256" key="7">
    <source>
        <dbReference type="ARBA" id="ARBA00022982"/>
    </source>
</evidence>
<evidence type="ECO:0000256" key="4">
    <source>
        <dbReference type="ARBA" id="ARBA00022485"/>
    </source>
</evidence>
<dbReference type="InterPro" id="IPR014297">
    <property type="entry name" value="DMSO_DmsB"/>
</dbReference>
<dbReference type="EMBL" id="AP018786">
    <property type="protein sequence ID" value="BBF22944.1"/>
    <property type="molecule type" value="Genomic_DNA"/>
</dbReference>
<evidence type="ECO:0000256" key="5">
    <source>
        <dbReference type="ARBA" id="ARBA00022723"/>
    </source>
</evidence>
<keyword evidence="9" id="KW-0411">Iron-sulfur</keyword>
<protein>
    <submittedName>
        <fullName evidence="11">Anaerobic dimethyl sulfoxide reductase chain B</fullName>
    </submittedName>
</protein>
<feature type="domain" description="4Fe-4S ferredoxin-type" evidence="10">
    <location>
        <begin position="92"/>
        <end position="121"/>
    </location>
</feature>
<dbReference type="InterPro" id="IPR017896">
    <property type="entry name" value="4Fe4S_Fe-S-bd"/>
</dbReference>
<sequence length="192" mass="21265">MSQLGFYIDITKCTGCKTCVVACKDKNDLEPGRNFRTVHAYEEGSWRQDRATGAWHQDVLAYHVPVSCNHCSDPACVKVCPTKAHHKREDNGLVLIDREKCIGCGMCAKACPYGAPVLDKKARKMTKCDACFDRLQKGLLPVCVESCPQRAIEFGEIEALRKKYGDRATIAPLPDAAKTRPNLVIRAPKGLK</sequence>
<keyword evidence="5" id="KW-0479">Metal-binding</keyword>
<reference evidence="11 12" key="1">
    <citation type="journal article" date="2018" name="Int. J. Syst. Evol. Microbiol.">
        <title>Mesosutterella multiformis gen. nov., sp. nov., a member of the family Sutterellaceae and Sutterella megalosphaeroides sp. nov., isolated from human faeces.</title>
        <authorList>
            <person name="Sakamoto M."/>
            <person name="Ikeyama N."/>
            <person name="Kunihiro T."/>
            <person name="Iino T."/>
            <person name="Yuki M."/>
            <person name="Ohkuma M."/>
        </authorList>
    </citation>
    <scope>NUCLEOTIDE SEQUENCE [LARGE SCALE GENOMIC DNA]</scope>
    <source>
        <strain evidence="11 12">6FBBBH3</strain>
    </source>
</reference>
<dbReference type="Pfam" id="PF12800">
    <property type="entry name" value="Fer4_4"/>
    <property type="match status" value="1"/>
</dbReference>
<evidence type="ECO:0000256" key="1">
    <source>
        <dbReference type="ARBA" id="ARBA00001966"/>
    </source>
</evidence>
<gene>
    <name evidence="11" type="primary">dmsB_1</name>
    <name evidence="11" type="ORF">SUTMEG_08350</name>
</gene>
<dbReference type="SUPFAM" id="SSF54862">
    <property type="entry name" value="4Fe-4S ferredoxins"/>
    <property type="match status" value="1"/>
</dbReference>
<evidence type="ECO:0000256" key="9">
    <source>
        <dbReference type="ARBA" id="ARBA00023014"/>
    </source>
</evidence>
<keyword evidence="3" id="KW-0813">Transport</keyword>
<dbReference type="PROSITE" id="PS51379">
    <property type="entry name" value="4FE4S_FER_2"/>
    <property type="match status" value="3"/>
</dbReference>
<feature type="domain" description="4Fe-4S ferredoxin-type" evidence="10">
    <location>
        <begin position="59"/>
        <end position="90"/>
    </location>
</feature>
<evidence type="ECO:0000313" key="11">
    <source>
        <dbReference type="EMBL" id="BBF22944.1"/>
    </source>
</evidence>
<accession>A0A2Z6I9B5</accession>
<evidence type="ECO:0000256" key="3">
    <source>
        <dbReference type="ARBA" id="ARBA00022448"/>
    </source>
</evidence>
<keyword evidence="12" id="KW-1185">Reference proteome</keyword>
<feature type="domain" description="4Fe-4S ferredoxin-type" evidence="10">
    <location>
        <begin position="4"/>
        <end position="34"/>
    </location>
</feature>
<keyword evidence="4" id="KW-0004">4Fe-4S</keyword>
<dbReference type="OrthoDB" id="9779457at2"/>
<proteinExistence type="predicted"/>
<keyword evidence="7" id="KW-0249">Electron transport</keyword>
<comment type="function">
    <text evidence="2">Electron transfer subunit of the terminal reductase during anaerobic growth on various sulfoxide and N-oxide compounds.</text>
</comment>
<evidence type="ECO:0000313" key="12">
    <source>
        <dbReference type="Proteomes" id="UP000271003"/>
    </source>
</evidence>
<comment type="cofactor">
    <cofactor evidence="1">
        <name>[4Fe-4S] cluster</name>
        <dbReference type="ChEBI" id="CHEBI:49883"/>
    </cofactor>
</comment>
<dbReference type="RefSeq" id="WP_120176605.1">
    <property type="nucleotide sequence ID" value="NZ_AP018786.1"/>
</dbReference>
<dbReference type="GO" id="GO:0051539">
    <property type="term" value="F:4 iron, 4 sulfur cluster binding"/>
    <property type="evidence" value="ECO:0007669"/>
    <property type="project" value="UniProtKB-KW"/>
</dbReference>
<dbReference type="CDD" id="cd16371">
    <property type="entry name" value="DMSOR_beta_like"/>
    <property type="match status" value="1"/>
</dbReference>
<dbReference type="GO" id="GO:0046872">
    <property type="term" value="F:metal ion binding"/>
    <property type="evidence" value="ECO:0007669"/>
    <property type="project" value="UniProtKB-KW"/>
</dbReference>
<dbReference type="NCBIfam" id="TIGR02951">
    <property type="entry name" value="DMSO_dmsB"/>
    <property type="match status" value="1"/>
</dbReference>
<dbReference type="Pfam" id="PF13247">
    <property type="entry name" value="Fer4_11"/>
    <property type="match status" value="1"/>
</dbReference>
<dbReference type="PANTHER" id="PTHR43177">
    <property type="entry name" value="PROTEIN NRFC"/>
    <property type="match status" value="1"/>
</dbReference>